<evidence type="ECO:0000313" key="2">
    <source>
        <dbReference type="EMBL" id="RSH77188.1"/>
    </source>
</evidence>
<dbReference type="RefSeq" id="XP_028472335.1">
    <property type="nucleotide sequence ID" value="XM_028619161.1"/>
</dbReference>
<dbReference type="EMBL" id="RSCE01000017">
    <property type="protein sequence ID" value="RSH77188.1"/>
    <property type="molecule type" value="Genomic_DNA"/>
</dbReference>
<accession>A0A427XEC2</accession>
<name>A0A427XEC2_9TREE</name>
<dbReference type="AlphaFoldDB" id="A0A427XEC2"/>
<protein>
    <submittedName>
        <fullName evidence="2">Uncharacterized protein</fullName>
    </submittedName>
</protein>
<dbReference type="Proteomes" id="UP000279236">
    <property type="component" value="Unassembled WGS sequence"/>
</dbReference>
<reference evidence="2 3" key="1">
    <citation type="submission" date="2018-11" db="EMBL/GenBank/DDBJ databases">
        <title>Genome sequence of Apiotrichum porosum DSM 27194.</title>
        <authorList>
            <person name="Aliyu H."/>
            <person name="Gorte O."/>
            <person name="Ochsenreither K."/>
        </authorList>
    </citation>
    <scope>NUCLEOTIDE SEQUENCE [LARGE SCALE GENOMIC DNA]</scope>
    <source>
        <strain evidence="2 3">DSM 27194</strain>
    </source>
</reference>
<dbReference type="OrthoDB" id="2575452at2759"/>
<keyword evidence="3" id="KW-1185">Reference proteome</keyword>
<feature type="compositionally biased region" description="Polar residues" evidence="1">
    <location>
        <begin position="58"/>
        <end position="73"/>
    </location>
</feature>
<dbReference type="GeneID" id="39588031"/>
<organism evidence="2 3">
    <name type="scientific">Apiotrichum porosum</name>
    <dbReference type="NCBI Taxonomy" id="105984"/>
    <lineage>
        <taxon>Eukaryota</taxon>
        <taxon>Fungi</taxon>
        <taxon>Dikarya</taxon>
        <taxon>Basidiomycota</taxon>
        <taxon>Agaricomycotina</taxon>
        <taxon>Tremellomycetes</taxon>
        <taxon>Trichosporonales</taxon>
        <taxon>Trichosporonaceae</taxon>
        <taxon>Apiotrichum</taxon>
    </lineage>
</organism>
<evidence type="ECO:0000256" key="1">
    <source>
        <dbReference type="SAM" id="MobiDB-lite"/>
    </source>
</evidence>
<proteinExistence type="predicted"/>
<comment type="caution">
    <text evidence="2">The sequence shown here is derived from an EMBL/GenBank/DDBJ whole genome shotgun (WGS) entry which is preliminary data.</text>
</comment>
<feature type="region of interest" description="Disordered" evidence="1">
    <location>
        <begin position="23"/>
        <end position="92"/>
    </location>
</feature>
<feature type="compositionally biased region" description="Basic and acidic residues" evidence="1">
    <location>
        <begin position="83"/>
        <end position="92"/>
    </location>
</feature>
<feature type="compositionally biased region" description="Low complexity" evidence="1">
    <location>
        <begin position="32"/>
        <end position="48"/>
    </location>
</feature>
<gene>
    <name evidence="2" type="ORF">EHS24_003488</name>
</gene>
<evidence type="ECO:0000313" key="3">
    <source>
        <dbReference type="Proteomes" id="UP000279236"/>
    </source>
</evidence>
<sequence>MTDDAASTTADMLKVFNDMPPSFFEGVSQALSSPVSSSSNPEDASSSPPLAPPCPSPTTNKDINTDASTNQPSPAHPTVAPAHDMENQARDEFDAAAEVIHYDAQRELVAEWEALQVETATHVRAFSEQVLSDAFKLVHDFSRAMYQKTEETRIQLEETVKAIQTEEGKQERAVKRMRSYLRLRAEARDQLASSDEE</sequence>